<dbReference type="EMBL" id="FONY01000004">
    <property type="protein sequence ID" value="SFE64252.1"/>
    <property type="molecule type" value="Genomic_DNA"/>
</dbReference>
<accession>A0A1I2C7Y0</accession>
<feature type="compositionally biased region" description="Polar residues" evidence="1">
    <location>
        <begin position="28"/>
        <end position="40"/>
    </location>
</feature>
<reference evidence="3" key="1">
    <citation type="submission" date="2016-10" db="EMBL/GenBank/DDBJ databases">
        <authorList>
            <person name="Varghese N."/>
            <person name="Submissions S."/>
        </authorList>
    </citation>
    <scope>NUCLEOTIDE SEQUENCE [LARGE SCALE GENOMIC DNA]</scope>
    <source>
        <strain>GEY</strain>
        <strain evidence="3">DSM 9560</strain>
    </source>
</reference>
<name>A0A1I2C7Y0_9BACT</name>
<dbReference type="Proteomes" id="UP000199513">
    <property type="component" value="Unassembled WGS sequence"/>
</dbReference>
<organism evidence="2 3">
    <name type="scientific">Thermoflexibacter ruber</name>
    <dbReference type="NCBI Taxonomy" id="1003"/>
    <lineage>
        <taxon>Bacteria</taxon>
        <taxon>Pseudomonadati</taxon>
        <taxon>Bacteroidota</taxon>
        <taxon>Cytophagia</taxon>
        <taxon>Cytophagales</taxon>
        <taxon>Thermoflexibacteraceae</taxon>
        <taxon>Thermoflexibacter</taxon>
    </lineage>
</organism>
<proteinExistence type="predicted"/>
<feature type="region of interest" description="Disordered" evidence="1">
    <location>
        <begin position="28"/>
        <end position="51"/>
    </location>
</feature>
<evidence type="ECO:0000313" key="2">
    <source>
        <dbReference type="EMBL" id="SFE64252.1"/>
    </source>
</evidence>
<evidence type="ECO:0000313" key="3">
    <source>
        <dbReference type="Proteomes" id="UP000199513"/>
    </source>
</evidence>
<sequence>MINFPKSLKNVKRYYAVVHSLSEASKNISLKNSQSSIQGHQNKHKDNSKFS</sequence>
<protein>
    <submittedName>
        <fullName evidence="2">Uncharacterized protein</fullName>
    </submittedName>
</protein>
<dbReference type="AlphaFoldDB" id="A0A1I2C7Y0"/>
<gene>
    <name evidence="2" type="ORF">SAMN04488541_1004121</name>
</gene>
<keyword evidence="3" id="KW-1185">Reference proteome</keyword>
<evidence type="ECO:0000256" key="1">
    <source>
        <dbReference type="SAM" id="MobiDB-lite"/>
    </source>
</evidence>